<dbReference type="Proteomes" id="UP000291483">
    <property type="component" value="Unassembled WGS sequence"/>
</dbReference>
<evidence type="ECO:0000313" key="2">
    <source>
        <dbReference type="Proteomes" id="UP000291483"/>
    </source>
</evidence>
<protein>
    <submittedName>
        <fullName evidence="1">Uncharacterized protein</fullName>
    </submittedName>
</protein>
<keyword evidence="2" id="KW-1185">Reference proteome</keyword>
<proteinExistence type="predicted"/>
<name>A0A4V2GB46_9MICO</name>
<gene>
    <name evidence="1" type="ORF">EV379_3102</name>
</gene>
<organism evidence="1 2">
    <name type="scientific">Microterricola gilva</name>
    <dbReference type="NCBI Taxonomy" id="393267"/>
    <lineage>
        <taxon>Bacteria</taxon>
        <taxon>Bacillati</taxon>
        <taxon>Actinomycetota</taxon>
        <taxon>Actinomycetes</taxon>
        <taxon>Micrococcales</taxon>
        <taxon>Microbacteriaceae</taxon>
        <taxon>Microterricola</taxon>
    </lineage>
</organism>
<sequence>MAAEETEKAPSEDEALYSVRPKGFEPLTFWSVVCVEDLLVLWAASDVLAEALA</sequence>
<dbReference type="EMBL" id="SHLC01000001">
    <property type="protein sequence ID" value="RZU66736.1"/>
    <property type="molecule type" value="Genomic_DNA"/>
</dbReference>
<dbReference type="AlphaFoldDB" id="A0A4V2GB46"/>
<accession>A0A4V2GB46</accession>
<evidence type="ECO:0000313" key="1">
    <source>
        <dbReference type="EMBL" id="RZU66736.1"/>
    </source>
</evidence>
<comment type="caution">
    <text evidence="1">The sequence shown here is derived from an EMBL/GenBank/DDBJ whole genome shotgun (WGS) entry which is preliminary data.</text>
</comment>
<reference evidence="1 2" key="1">
    <citation type="submission" date="2019-02" db="EMBL/GenBank/DDBJ databases">
        <title>Sequencing the genomes of 1000 actinobacteria strains.</title>
        <authorList>
            <person name="Klenk H.-P."/>
        </authorList>
    </citation>
    <scope>NUCLEOTIDE SEQUENCE [LARGE SCALE GENOMIC DNA]</scope>
    <source>
        <strain evidence="1 2">DSM 18319</strain>
    </source>
</reference>